<comment type="caution">
    <text evidence="1">The sequence shown here is derived from an EMBL/GenBank/DDBJ whole genome shotgun (WGS) entry which is preliminary data.</text>
</comment>
<sequence length="216" mass="23469">MQTQLSNQLAAKKRKQLLVSGIFTVAVIGAMAVDTKVIVNGSIEDLRQQAFSPDNYAKIHYPDIKQYVENNAVDATVLLNALREDKKAAGQKYGVGGGIGPVIPVTLEGTVTEGRSGIFKISIPSFPDNQTVRVQTGPALNGTDLRDANGEIKFGEFKNQIEYQDVGAAINRAMKAEILEDIDRENLVNKNVAVTGVFRLINAKNWLITPVGMDVK</sequence>
<dbReference type="InterPro" id="IPR036215">
    <property type="entry name" value="TM0957-like_sf"/>
</dbReference>
<dbReference type="Pfam" id="PF10054">
    <property type="entry name" value="DUF2291"/>
    <property type="match status" value="1"/>
</dbReference>
<dbReference type="PIRSF" id="PIRSF033535">
    <property type="entry name" value="UCP033535_plp"/>
    <property type="match status" value="1"/>
</dbReference>
<keyword evidence="2" id="KW-1185">Reference proteome</keyword>
<dbReference type="InterPro" id="IPR014582">
    <property type="entry name" value="UCP033535_lipo"/>
</dbReference>
<reference evidence="1 2" key="1">
    <citation type="submission" date="2018-06" db="EMBL/GenBank/DDBJ databases">
        <title>Marinomonas sp. YLB-05 draft genome sequence.</title>
        <authorList>
            <person name="Yu L."/>
            <person name="Tang X."/>
        </authorList>
    </citation>
    <scope>NUCLEOTIDE SEQUENCE [LARGE SCALE GENOMIC DNA]</scope>
    <source>
        <strain evidence="1 2">YLB-05</strain>
    </source>
</reference>
<dbReference type="RefSeq" id="WP_115467792.1">
    <property type="nucleotide sequence ID" value="NZ_QKRA01000003.1"/>
</dbReference>
<dbReference type="EMBL" id="QKRA01000003">
    <property type="protein sequence ID" value="RDL44529.1"/>
    <property type="molecule type" value="Genomic_DNA"/>
</dbReference>
<gene>
    <name evidence="1" type="ORF">DN730_09045</name>
</gene>
<dbReference type="Proteomes" id="UP000254326">
    <property type="component" value="Unassembled WGS sequence"/>
</dbReference>
<proteinExistence type="predicted"/>
<dbReference type="AlphaFoldDB" id="A0A370U9R9"/>
<dbReference type="SUPFAM" id="SSF141318">
    <property type="entry name" value="TM0957-like"/>
    <property type="match status" value="1"/>
</dbReference>
<evidence type="ECO:0000313" key="2">
    <source>
        <dbReference type="Proteomes" id="UP000254326"/>
    </source>
</evidence>
<organism evidence="1 2">
    <name type="scientific">Marinomonas piezotolerans</name>
    <dbReference type="NCBI Taxonomy" id="2213058"/>
    <lineage>
        <taxon>Bacteria</taxon>
        <taxon>Pseudomonadati</taxon>
        <taxon>Pseudomonadota</taxon>
        <taxon>Gammaproteobacteria</taxon>
        <taxon>Oceanospirillales</taxon>
        <taxon>Oceanospirillaceae</taxon>
        <taxon>Marinomonas</taxon>
    </lineage>
</organism>
<dbReference type="OrthoDB" id="6631333at2"/>
<protein>
    <submittedName>
        <fullName evidence="1">DUF2291 domain-containing protein</fullName>
    </submittedName>
</protein>
<name>A0A370U9R9_9GAMM</name>
<accession>A0A370U9R9</accession>
<evidence type="ECO:0000313" key="1">
    <source>
        <dbReference type="EMBL" id="RDL44529.1"/>
    </source>
</evidence>
<dbReference type="Gene3D" id="2.40.50.420">
    <property type="entry name" value="Envelope glycoprotein gp160, DUF2291, alpha/beta domain"/>
    <property type="match status" value="1"/>
</dbReference>
<dbReference type="Gene3D" id="1.10.10.1260">
    <property type="entry name" value="Envelope glycoprotein gp160, DUF2291, helical domain"/>
    <property type="match status" value="1"/>
</dbReference>